<accession>M0HYF5</accession>
<dbReference type="PATRIC" id="fig|1230453.4.peg.87"/>
<evidence type="ECO:0000313" key="1">
    <source>
        <dbReference type="EMBL" id="ELZ89506.1"/>
    </source>
</evidence>
<dbReference type="InterPro" id="IPR058264">
    <property type="entry name" value="DUF7958"/>
</dbReference>
<comment type="caution">
    <text evidence="1">The sequence shown here is derived from an EMBL/GenBank/DDBJ whole genome shotgun (WGS) entry which is preliminary data.</text>
</comment>
<reference evidence="1 2" key="1">
    <citation type="journal article" date="2014" name="PLoS Genet.">
        <title>Phylogenetically driven sequencing of extremely halophilic archaea reveals strategies for static and dynamic osmo-response.</title>
        <authorList>
            <person name="Becker E.A."/>
            <person name="Seitzer P.M."/>
            <person name="Tritt A."/>
            <person name="Larsen D."/>
            <person name="Krusor M."/>
            <person name="Yao A.I."/>
            <person name="Wu D."/>
            <person name="Madern D."/>
            <person name="Eisen J.A."/>
            <person name="Darling A.E."/>
            <person name="Facciotti M.T."/>
        </authorList>
    </citation>
    <scope>NUCLEOTIDE SEQUENCE [LARGE SCALE GENOMIC DNA]</scope>
    <source>
        <strain evidence="1 2">ATCC BAA-1513</strain>
    </source>
</reference>
<organism evidence="1 2">
    <name type="scientific">Haloferax elongans ATCC BAA-1513</name>
    <dbReference type="NCBI Taxonomy" id="1230453"/>
    <lineage>
        <taxon>Archaea</taxon>
        <taxon>Methanobacteriati</taxon>
        <taxon>Methanobacteriota</taxon>
        <taxon>Stenosarchaea group</taxon>
        <taxon>Halobacteria</taxon>
        <taxon>Halobacteriales</taxon>
        <taxon>Haloferacaceae</taxon>
        <taxon>Haloferax</taxon>
    </lineage>
</organism>
<dbReference type="Proteomes" id="UP000011612">
    <property type="component" value="Unassembled WGS sequence"/>
</dbReference>
<protein>
    <submittedName>
        <fullName evidence="1">Uncharacterized protein</fullName>
    </submittedName>
</protein>
<evidence type="ECO:0000313" key="2">
    <source>
        <dbReference type="Proteomes" id="UP000011612"/>
    </source>
</evidence>
<sequence>MDNAGASHGIHVAFDGEITYHECDEVANNPALRTREECERVDQTRRYAQWYVYRERGYDTVPSTENPDRILAALLAVSNLSEYRFEELFGDLEDRLASHYDDSPVDLPFPDADPDDAIIYQQDVYLQPDPTDFDPPVLDQFRGRFEGKSDSPVVPDEGEIVVEDLDALDFGIEAVSGIHVIHNDGEGNEQRSQGEQPLDREPDARVELMTTNPDEVAPFQHFVVSNLACQIRDRFLLMGVKPPAAFQVPGWGSYEGFQCQKFCDLYENYWDTTATITTWEPWNE</sequence>
<name>M0HYF5_HALEO</name>
<gene>
    <name evidence="1" type="ORF">C453_00480</name>
</gene>
<dbReference type="EMBL" id="AOLK01000002">
    <property type="protein sequence ID" value="ELZ89506.1"/>
    <property type="molecule type" value="Genomic_DNA"/>
</dbReference>
<dbReference type="STRING" id="1230453.C453_00480"/>
<keyword evidence="2" id="KW-1185">Reference proteome</keyword>
<proteinExistence type="predicted"/>
<dbReference type="AlphaFoldDB" id="M0HYF5"/>
<dbReference type="Pfam" id="PF25858">
    <property type="entry name" value="DUF7958"/>
    <property type="match status" value="1"/>
</dbReference>